<dbReference type="Proteomes" id="UP000694546">
    <property type="component" value="Chromosome 9"/>
</dbReference>
<dbReference type="GeneTree" id="ENSGT00510000048902"/>
<dbReference type="AlphaFoldDB" id="A0A8C5FRR9"/>
<protein>
    <submittedName>
        <fullName evidence="1">Family with sequence similarity 169 member B</fullName>
    </submittedName>
</protein>
<dbReference type="OrthoDB" id="8954808at2759"/>
<reference evidence="1" key="1">
    <citation type="submission" date="2025-08" db="UniProtKB">
        <authorList>
            <consortium name="Ensembl"/>
        </authorList>
    </citation>
    <scope>IDENTIFICATION</scope>
</reference>
<proteinExistence type="predicted"/>
<dbReference type="OMA" id="SWWPTED"/>
<organism evidence="1 2">
    <name type="scientific">Gadus morhua</name>
    <name type="common">Atlantic cod</name>
    <dbReference type="NCBI Taxonomy" id="8049"/>
    <lineage>
        <taxon>Eukaryota</taxon>
        <taxon>Metazoa</taxon>
        <taxon>Chordata</taxon>
        <taxon>Craniata</taxon>
        <taxon>Vertebrata</taxon>
        <taxon>Euteleostomi</taxon>
        <taxon>Actinopterygii</taxon>
        <taxon>Neopterygii</taxon>
        <taxon>Teleostei</taxon>
        <taxon>Neoteleostei</taxon>
        <taxon>Acanthomorphata</taxon>
        <taxon>Zeiogadaria</taxon>
        <taxon>Gadariae</taxon>
        <taxon>Gadiformes</taxon>
        <taxon>Gadoidei</taxon>
        <taxon>Gadidae</taxon>
        <taxon>Gadus</taxon>
    </lineage>
</organism>
<accession>A0A8C5FRR9</accession>
<reference evidence="1" key="2">
    <citation type="submission" date="2025-09" db="UniProtKB">
        <authorList>
            <consortium name="Ensembl"/>
        </authorList>
    </citation>
    <scope>IDENTIFICATION</scope>
</reference>
<name>A0A8C5FRR9_GADMO</name>
<dbReference type="Ensembl" id="ENSGMOT00000057330.1">
    <property type="protein sequence ID" value="ENSGMOP00000056673.1"/>
    <property type="gene ID" value="ENSGMOG00000017129.2"/>
</dbReference>
<dbReference type="InterPro" id="IPR029625">
    <property type="entry name" value="FAM169"/>
</dbReference>
<sequence length="282" mass="32100">MAMYPIDILPSEDYDDLLSASDNYLSSLKSSRNENHEEFDTLHHTKVAIKESNLSRLNMFPDDPSDCAVLALHPPDDPDNVLALYLHGKWCSVEDATKTTSKSRAGLVMVESAMERVILFLLAHVLEKLPAIDRLFSPHPRTEQGKLLWRDGQAVGFYTFKQKGSLCGSWTAQSYLLPVLDTTLVRRGWRGRGFGLQMLSEFFSLFPREEVVGISSPLSPSMVAVCKKFLQQHEEQRERLYEVMEAPGGWEQRRNIWMNIQLGRYSHCTDNVKSFKELSSGK</sequence>
<evidence type="ECO:0000313" key="1">
    <source>
        <dbReference type="Ensembl" id="ENSGMOP00000056673.1"/>
    </source>
</evidence>
<gene>
    <name evidence="1" type="primary">fam169b</name>
</gene>
<dbReference type="PANTHER" id="PTHR22442">
    <property type="match status" value="1"/>
</dbReference>
<dbReference type="PANTHER" id="PTHR22442:SF4">
    <property type="entry name" value="PROTEIN FAM169BP"/>
    <property type="match status" value="1"/>
</dbReference>
<evidence type="ECO:0000313" key="2">
    <source>
        <dbReference type="Proteomes" id="UP000694546"/>
    </source>
</evidence>
<keyword evidence="2" id="KW-1185">Reference proteome</keyword>